<evidence type="ECO:0000256" key="10">
    <source>
        <dbReference type="RuleBase" id="RU004340"/>
    </source>
</evidence>
<evidence type="ECO:0000256" key="2">
    <source>
        <dbReference type="ARBA" id="ARBA00022475"/>
    </source>
</evidence>
<accession>X7Z533</accession>
<evidence type="ECO:0000256" key="8">
    <source>
        <dbReference type="ARBA" id="ARBA00035585"/>
    </source>
</evidence>
<gene>
    <name evidence="11" type="ORF">I553_6992</name>
</gene>
<keyword evidence="2" id="KW-1003">Cell membrane</keyword>
<name>X7Z533_MYCXE</name>
<evidence type="ECO:0000256" key="9">
    <source>
        <dbReference type="ARBA" id="ARBA00049940"/>
    </source>
</evidence>
<proteinExistence type="inferred from homology"/>
<dbReference type="Pfam" id="PF02537">
    <property type="entry name" value="CRCB"/>
    <property type="match status" value="1"/>
</dbReference>
<evidence type="ECO:0000256" key="5">
    <source>
        <dbReference type="ARBA" id="ARBA00023136"/>
    </source>
</evidence>
<dbReference type="GO" id="GO:0005886">
    <property type="term" value="C:plasma membrane"/>
    <property type="evidence" value="ECO:0007669"/>
    <property type="project" value="UniProtKB-SubCell"/>
</dbReference>
<comment type="caution">
    <text evidence="11">The sequence shown here is derived from an EMBL/GenBank/DDBJ whole genome shotgun (WGS) entry which is preliminary data.</text>
</comment>
<keyword evidence="5 10" id="KW-0472">Membrane</keyword>
<evidence type="ECO:0000256" key="1">
    <source>
        <dbReference type="ARBA" id="ARBA00004651"/>
    </source>
</evidence>
<protein>
    <recommendedName>
        <fullName evidence="10">Fluoride-specific ion channel</fullName>
    </recommendedName>
</protein>
<dbReference type="GO" id="GO:0034220">
    <property type="term" value="P:monoatomic ion transmembrane transport"/>
    <property type="evidence" value="ECO:0007669"/>
    <property type="project" value="UniProtKB-KW"/>
</dbReference>
<dbReference type="PATRIC" id="fig|1299334.3.peg.8756"/>
<reference evidence="11" key="1">
    <citation type="submission" date="2014-01" db="EMBL/GenBank/DDBJ databases">
        <authorList>
            <person name="Brown-Elliot B."/>
            <person name="Wallace R."/>
            <person name="Lenaerts A."/>
            <person name="Ordway D."/>
            <person name="DeGroote M.A."/>
            <person name="Parker T."/>
            <person name="Sizemore C."/>
            <person name="Tallon L.J."/>
            <person name="Sadzewicz L.K."/>
            <person name="Sengamalay N."/>
            <person name="Fraser C.M."/>
            <person name="Hine E."/>
            <person name="Shefchek K.A."/>
            <person name="Das S.P."/>
            <person name="Tettelin H."/>
        </authorList>
    </citation>
    <scope>NUCLEOTIDE SEQUENCE [LARGE SCALE GENOMIC DNA]</scope>
    <source>
        <strain evidence="11">4042</strain>
    </source>
</reference>
<evidence type="ECO:0000256" key="4">
    <source>
        <dbReference type="ARBA" id="ARBA00022989"/>
    </source>
</evidence>
<keyword evidence="3 10" id="KW-0812">Transmembrane</keyword>
<evidence type="ECO:0000256" key="7">
    <source>
        <dbReference type="ARBA" id="ARBA00035120"/>
    </source>
</evidence>
<dbReference type="InterPro" id="IPR003691">
    <property type="entry name" value="FluC"/>
</dbReference>
<comment type="caution">
    <text evidence="10">Lacks conserved residue(s) required for the propagation of feature annotation.</text>
</comment>
<dbReference type="AlphaFoldDB" id="X7Z533"/>
<comment type="catalytic activity">
    <reaction evidence="8">
        <text>fluoride(in) = fluoride(out)</text>
        <dbReference type="Rhea" id="RHEA:76159"/>
        <dbReference type="ChEBI" id="CHEBI:17051"/>
    </reaction>
    <physiologicalReaction direction="left-to-right" evidence="8">
        <dbReference type="Rhea" id="RHEA:76160"/>
    </physiologicalReaction>
</comment>
<keyword evidence="6" id="KW-0406">Ion transport</keyword>
<organism evidence="11">
    <name type="scientific">Mycobacterium xenopi 4042</name>
    <dbReference type="NCBI Taxonomy" id="1299334"/>
    <lineage>
        <taxon>Bacteria</taxon>
        <taxon>Bacillati</taxon>
        <taxon>Actinomycetota</taxon>
        <taxon>Actinomycetes</taxon>
        <taxon>Mycobacteriales</taxon>
        <taxon>Mycobacteriaceae</taxon>
        <taxon>Mycobacterium</taxon>
    </lineage>
</organism>
<keyword evidence="6" id="KW-0407">Ion channel</keyword>
<evidence type="ECO:0000313" key="11">
    <source>
        <dbReference type="EMBL" id="EUA13873.1"/>
    </source>
</evidence>
<evidence type="ECO:0000256" key="6">
    <source>
        <dbReference type="ARBA" id="ARBA00023303"/>
    </source>
</evidence>
<comment type="function">
    <text evidence="9">Fluoride-specific ion channel. Important for reducing fluoride concentration in the cell, thus reducing its toxicity.</text>
</comment>
<sequence length="96" mass="10099">MALGHLHREHSRRLPGGLFHHPVAGAIAAVELSPPAAGHRTVRGLTTFSTLQVETLAMIEHGEYGLVVGYGTASIGLGLLAVYLATALVRRVPVRG</sequence>
<evidence type="ECO:0000256" key="3">
    <source>
        <dbReference type="ARBA" id="ARBA00022692"/>
    </source>
</evidence>
<keyword evidence="4 10" id="KW-1133">Transmembrane helix</keyword>
<feature type="transmembrane region" description="Helical" evidence="10">
    <location>
        <begin position="67"/>
        <end position="89"/>
    </location>
</feature>
<dbReference type="EMBL" id="JAOB01000081">
    <property type="protein sequence ID" value="EUA13873.1"/>
    <property type="molecule type" value="Genomic_DNA"/>
</dbReference>
<keyword evidence="6" id="KW-0813">Transport</keyword>
<comment type="subcellular location">
    <subcellularLocation>
        <location evidence="1">Cell membrane</location>
        <topology evidence="1">Multi-pass membrane protein</topology>
    </subcellularLocation>
</comment>
<comment type="similarity">
    <text evidence="7 10">Belongs to the fluoride channel Fluc/FEX (TC 1.A.43) family.</text>
</comment>